<dbReference type="Pfam" id="PF06090">
    <property type="entry name" value="Ins_P5_2-kin"/>
    <property type="match status" value="1"/>
</dbReference>
<evidence type="ECO:0000256" key="7">
    <source>
        <dbReference type="RuleBase" id="RU364126"/>
    </source>
</evidence>
<dbReference type="GO" id="GO:0035299">
    <property type="term" value="F:inositol-1,3,4,5,6-pentakisphosphate 2-kinase activity"/>
    <property type="evidence" value="ECO:0007669"/>
    <property type="project" value="UniProtKB-EC"/>
</dbReference>
<dbReference type="EC" id="2.7.1.158" evidence="2 7"/>
<dbReference type="InterPro" id="IPR009286">
    <property type="entry name" value="Ins_P5_2-kin"/>
</dbReference>
<name>A0A4Y2M415_ARAVE</name>
<dbReference type="InterPro" id="IPR043001">
    <property type="entry name" value="IP5_2-K_N_lobe"/>
</dbReference>
<keyword evidence="4 7" id="KW-0547">Nucleotide-binding</keyword>
<evidence type="ECO:0000313" key="8">
    <source>
        <dbReference type="EMBL" id="GBN21805.1"/>
    </source>
</evidence>
<dbReference type="AlphaFoldDB" id="A0A4Y2M415"/>
<reference evidence="8 9" key="1">
    <citation type="journal article" date="2019" name="Sci. Rep.">
        <title>Orb-weaving spider Araneus ventricosus genome elucidates the spidroin gene catalogue.</title>
        <authorList>
            <person name="Kono N."/>
            <person name="Nakamura H."/>
            <person name="Ohtoshi R."/>
            <person name="Moran D.A.P."/>
            <person name="Shinohara A."/>
            <person name="Yoshida Y."/>
            <person name="Fujiwara M."/>
            <person name="Mori M."/>
            <person name="Tomita M."/>
            <person name="Arakawa K."/>
        </authorList>
    </citation>
    <scope>NUCLEOTIDE SEQUENCE [LARGE SCALE GENOMIC DNA]</scope>
</reference>
<proteinExistence type="inferred from homology"/>
<comment type="function">
    <text evidence="7">Phosphorylates Ins(1,3,4,5,6)P5 at position 2 to form Ins(1,2,3,4,5,6)P6 (InsP6 or phytate).</text>
</comment>
<comment type="catalytic activity">
    <reaction evidence="7">
        <text>1D-myo-inositol 1,3,4,5,6-pentakisphosphate + ATP = 1D-myo-inositol hexakisphosphate + ADP + H(+)</text>
        <dbReference type="Rhea" id="RHEA:20313"/>
        <dbReference type="ChEBI" id="CHEBI:15378"/>
        <dbReference type="ChEBI" id="CHEBI:30616"/>
        <dbReference type="ChEBI" id="CHEBI:57733"/>
        <dbReference type="ChEBI" id="CHEBI:58130"/>
        <dbReference type="ChEBI" id="CHEBI:456216"/>
        <dbReference type="EC" id="2.7.1.158"/>
    </reaction>
</comment>
<dbReference type="GO" id="GO:0005524">
    <property type="term" value="F:ATP binding"/>
    <property type="evidence" value="ECO:0007669"/>
    <property type="project" value="UniProtKB-KW"/>
</dbReference>
<accession>A0A4Y2M415</accession>
<comment type="similarity">
    <text evidence="1">Belongs to the IPK1 type 2 family.</text>
</comment>
<evidence type="ECO:0000256" key="2">
    <source>
        <dbReference type="ARBA" id="ARBA00012023"/>
    </source>
</evidence>
<comment type="caution">
    <text evidence="8">The sequence shown here is derived from an EMBL/GenBank/DDBJ whole genome shotgun (WGS) entry which is preliminary data.</text>
</comment>
<evidence type="ECO:0000256" key="1">
    <source>
        <dbReference type="ARBA" id="ARBA00007229"/>
    </source>
</evidence>
<keyword evidence="9" id="KW-1185">Reference proteome</keyword>
<dbReference type="Proteomes" id="UP000499080">
    <property type="component" value="Unassembled WGS sequence"/>
</dbReference>
<keyword evidence="3 7" id="KW-0808">Transferase</keyword>
<dbReference type="PANTHER" id="PTHR14456:SF2">
    <property type="entry name" value="INOSITOL-PENTAKISPHOSPHATE 2-KINASE"/>
    <property type="match status" value="1"/>
</dbReference>
<protein>
    <recommendedName>
        <fullName evidence="2 7">Inositol-pentakisphosphate 2-kinase</fullName>
        <ecNumber evidence="2 7">2.7.1.158</ecNumber>
    </recommendedName>
</protein>
<sequence>MESSKRKSNIQADKVKVSLFKVHDMHLVISPETCSYRGEGNAGFVISLKKEEKVIRLEKQDVASKHVACIDEQRQKCENQISMVKNVMKPLLGENLVNCPVLVFIHKDEIKAINSLFSLQRPKFRLHRIVNEENSYVLMLPDYCTLPPDLKMFTSVGPVISVEIKPKQGFLSKELFLPSDCSSSSLLMCRFCMMQHFKMKRKVISYKSTYCPTDLFSGCPVRMQHALKILLQTPRNNLRIFKDQELVYSEEKRNDLEDVLFDFFGDISASYCDAFCNLVIDILMKPLPGKINENVKLFQKSHLQKCRNAYPGCTENDFCHELPVGCVLYRILCLQMLDNLHIENLYHAYLEMQKIKNKSPGYIGCYSISEIPSHLGEICQVKGETDIEYTSRKVWEFLVALIAQDCSIMLVLKKYSGNNTAIPSHNVIHDKDGSPYLFSIAIADLDAKSLNKVEKRYKETPLILQSCLSQPV</sequence>
<dbReference type="OrthoDB" id="272370at2759"/>
<keyword evidence="5 7" id="KW-0418">Kinase</keyword>
<keyword evidence="6 7" id="KW-0067">ATP-binding</keyword>
<gene>
    <name evidence="8" type="primary">ippk</name>
    <name evidence="8" type="ORF">AVEN_197841_1</name>
</gene>
<dbReference type="GO" id="GO:0005634">
    <property type="term" value="C:nucleus"/>
    <property type="evidence" value="ECO:0007669"/>
    <property type="project" value="TreeGrafter"/>
</dbReference>
<organism evidence="8 9">
    <name type="scientific">Araneus ventricosus</name>
    <name type="common">Orbweaver spider</name>
    <name type="synonym">Epeira ventricosa</name>
    <dbReference type="NCBI Taxonomy" id="182803"/>
    <lineage>
        <taxon>Eukaryota</taxon>
        <taxon>Metazoa</taxon>
        <taxon>Ecdysozoa</taxon>
        <taxon>Arthropoda</taxon>
        <taxon>Chelicerata</taxon>
        <taxon>Arachnida</taxon>
        <taxon>Araneae</taxon>
        <taxon>Araneomorphae</taxon>
        <taxon>Entelegynae</taxon>
        <taxon>Araneoidea</taxon>
        <taxon>Araneidae</taxon>
        <taxon>Araneus</taxon>
    </lineage>
</organism>
<dbReference type="EMBL" id="BGPR01006781">
    <property type="protein sequence ID" value="GBN21805.1"/>
    <property type="molecule type" value="Genomic_DNA"/>
</dbReference>
<evidence type="ECO:0000256" key="6">
    <source>
        <dbReference type="ARBA" id="ARBA00022840"/>
    </source>
</evidence>
<evidence type="ECO:0000256" key="5">
    <source>
        <dbReference type="ARBA" id="ARBA00022777"/>
    </source>
</evidence>
<comment type="domain">
    <text evidence="7">The EXKPK motif is conserved in inositol-pentakisphosphate 2-kinases of both family 1 and 2.</text>
</comment>
<evidence type="ECO:0000256" key="4">
    <source>
        <dbReference type="ARBA" id="ARBA00022741"/>
    </source>
</evidence>
<evidence type="ECO:0000256" key="3">
    <source>
        <dbReference type="ARBA" id="ARBA00022679"/>
    </source>
</evidence>
<evidence type="ECO:0000313" key="9">
    <source>
        <dbReference type="Proteomes" id="UP000499080"/>
    </source>
</evidence>
<dbReference type="Gene3D" id="3.30.200.110">
    <property type="entry name" value="Inositol-pentakisphosphate 2-kinase, N-lobe"/>
    <property type="match status" value="1"/>
</dbReference>
<dbReference type="PANTHER" id="PTHR14456">
    <property type="entry name" value="INOSITOL POLYPHOSPHATE KINASE 1"/>
    <property type="match status" value="1"/>
</dbReference>
<dbReference type="GO" id="GO:0032958">
    <property type="term" value="P:inositol phosphate biosynthetic process"/>
    <property type="evidence" value="ECO:0007669"/>
    <property type="project" value="TreeGrafter"/>
</dbReference>